<gene>
    <name evidence="2" type="ORF">ABT211_16560</name>
</gene>
<sequence>MSDHDFSGVDWQTARYDDREFTPGDPYEVARLGKRISDTARLIEEQAAKLNNLVDGNGWDSDAGRAFTTKTGDTVKLLSQSHQRYAAAGAALGSSVPYEPIADSVRENWATALNHAQNRVRSALRKAAAADADSSNYQKQIDQHPSADDNHPDKQKLKRQKEASDGDLDAAKRELRAALDYRDTQAGYAAKAIRDAIDGDGLKDPKHHWWDNWKDWVAEVGHWAGAIAGVLCVLALVFGAIPVFGEIVVALALVASVVALVCDTVSALDGKGTWLDVAIDVVGVLSFGAGRILGTAAKEAATAARGSAALKQFLALRELGVDAKVAGESAEALTGVKAGKISEALAKGPNGVLPTMRSIVKDSLDFKSYYNDIREAITKTAQGDGILVEGKLPRLMGLSDAGFRTVAYSRAALYQASQILPTAAGVMNVAPMHSWEPTSLEPNAFDGLKHTNGWGANGIPFYNGHLKVAGG</sequence>
<comment type="caution">
    <text evidence="2">The sequence shown here is derived from an EMBL/GenBank/DDBJ whole genome shotgun (WGS) entry which is preliminary data.</text>
</comment>
<evidence type="ECO:0008006" key="4">
    <source>
        <dbReference type="Google" id="ProtNLM"/>
    </source>
</evidence>
<dbReference type="RefSeq" id="WP_351957486.1">
    <property type="nucleotide sequence ID" value="NZ_JBEOZM010000006.1"/>
</dbReference>
<evidence type="ECO:0000313" key="3">
    <source>
        <dbReference type="Proteomes" id="UP001490365"/>
    </source>
</evidence>
<protein>
    <recommendedName>
        <fullName evidence="4">Transmembrane protein</fullName>
    </recommendedName>
</protein>
<feature type="region of interest" description="Disordered" evidence="1">
    <location>
        <begin position="124"/>
        <end position="168"/>
    </location>
</feature>
<name>A0ABV1TFS6_9ACTN</name>
<reference evidence="2 3" key="1">
    <citation type="submission" date="2024-06" db="EMBL/GenBank/DDBJ databases">
        <title>The Natural Products Discovery Center: Release of the First 8490 Sequenced Strains for Exploring Actinobacteria Biosynthetic Diversity.</title>
        <authorList>
            <person name="Kalkreuter E."/>
            <person name="Kautsar S.A."/>
            <person name="Yang D."/>
            <person name="Bader C.D."/>
            <person name="Teijaro C.N."/>
            <person name="Fluegel L."/>
            <person name="Davis C.M."/>
            <person name="Simpson J.R."/>
            <person name="Lauterbach L."/>
            <person name="Steele A.D."/>
            <person name="Gui C."/>
            <person name="Meng S."/>
            <person name="Li G."/>
            <person name="Viehrig K."/>
            <person name="Ye F."/>
            <person name="Su P."/>
            <person name="Kiefer A.F."/>
            <person name="Nichols A."/>
            <person name="Cepeda A.J."/>
            <person name="Yan W."/>
            <person name="Fan B."/>
            <person name="Jiang Y."/>
            <person name="Adhikari A."/>
            <person name="Zheng C.-J."/>
            <person name="Schuster L."/>
            <person name="Cowan T.M."/>
            <person name="Smanski M.J."/>
            <person name="Chevrette M.G."/>
            <person name="De Carvalho L.P.S."/>
            <person name="Shen B."/>
        </authorList>
    </citation>
    <scope>NUCLEOTIDE SEQUENCE [LARGE SCALE GENOMIC DNA]</scope>
    <source>
        <strain evidence="2 3">NPDC001694</strain>
    </source>
</reference>
<proteinExistence type="predicted"/>
<feature type="compositionally biased region" description="Basic and acidic residues" evidence="1">
    <location>
        <begin position="141"/>
        <end position="168"/>
    </location>
</feature>
<organism evidence="2 3">
    <name type="scientific">Streptomyces sp. 900105755</name>
    <dbReference type="NCBI Taxonomy" id="3154389"/>
    <lineage>
        <taxon>Bacteria</taxon>
        <taxon>Bacillati</taxon>
        <taxon>Actinomycetota</taxon>
        <taxon>Actinomycetes</taxon>
        <taxon>Kitasatosporales</taxon>
        <taxon>Streptomycetaceae</taxon>
        <taxon>Streptomyces</taxon>
    </lineage>
</organism>
<accession>A0ABV1TFS6</accession>
<evidence type="ECO:0000256" key="1">
    <source>
        <dbReference type="SAM" id="MobiDB-lite"/>
    </source>
</evidence>
<keyword evidence="3" id="KW-1185">Reference proteome</keyword>
<evidence type="ECO:0000313" key="2">
    <source>
        <dbReference type="EMBL" id="MER6268892.1"/>
    </source>
</evidence>
<dbReference type="EMBL" id="JBEOZM010000006">
    <property type="protein sequence ID" value="MER6268892.1"/>
    <property type="molecule type" value="Genomic_DNA"/>
</dbReference>
<dbReference type="Proteomes" id="UP001490365">
    <property type="component" value="Unassembled WGS sequence"/>
</dbReference>